<evidence type="ECO:0000259" key="15">
    <source>
        <dbReference type="PROSITE" id="PS51194"/>
    </source>
</evidence>
<evidence type="ECO:0000313" key="16">
    <source>
        <dbReference type="EMBL" id="AWD32582.1"/>
    </source>
</evidence>
<dbReference type="GO" id="GO:0000716">
    <property type="term" value="P:transcription-coupled nucleotide-excision repair, DNA damage recognition"/>
    <property type="evidence" value="ECO:0007669"/>
    <property type="project" value="UniProtKB-UniRule"/>
</dbReference>
<dbReference type="PROSITE" id="PS51194">
    <property type="entry name" value="HELICASE_CTER"/>
    <property type="match status" value="1"/>
</dbReference>
<keyword evidence="4 13" id="KW-0227">DNA damage</keyword>
<proteinExistence type="inferred from homology"/>
<feature type="domain" description="Helicase ATP-binding" evidence="14">
    <location>
        <begin position="617"/>
        <end position="778"/>
    </location>
</feature>
<feature type="domain" description="Helicase C-terminal" evidence="15">
    <location>
        <begin position="799"/>
        <end position="953"/>
    </location>
</feature>
<keyword evidence="3 13" id="KW-0547">Nucleotide-binding</keyword>
<keyword evidence="9 13" id="KW-0234">DNA repair</keyword>
<dbReference type="GO" id="GO:0005737">
    <property type="term" value="C:cytoplasm"/>
    <property type="evidence" value="ECO:0007669"/>
    <property type="project" value="UniProtKB-SubCell"/>
</dbReference>
<organism evidence="16 17">
    <name type="scientific">Candidatus Kinetoplastidibacterium kentomonadis</name>
    <dbReference type="NCBI Taxonomy" id="1576550"/>
    <lineage>
        <taxon>Bacteria</taxon>
        <taxon>Pseudomonadati</taxon>
        <taxon>Pseudomonadota</taxon>
        <taxon>Betaproteobacteria</taxon>
        <taxon>Candidatus Kinetoplastidibacterium</taxon>
    </lineage>
</organism>
<dbReference type="InterPro" id="IPR037235">
    <property type="entry name" value="TRCF-like_C_D7"/>
</dbReference>
<evidence type="ECO:0000259" key="14">
    <source>
        <dbReference type="PROSITE" id="PS51192"/>
    </source>
</evidence>
<evidence type="ECO:0000256" key="2">
    <source>
        <dbReference type="ARBA" id="ARBA00022490"/>
    </source>
</evidence>
<protein>
    <recommendedName>
        <fullName evidence="12 13">Transcription-repair-coupling factor</fullName>
        <shortName evidence="13">TRCF</shortName>
        <ecNumber evidence="13">3.6.4.-</ecNumber>
    </recommendedName>
</protein>
<dbReference type="SUPFAM" id="SSF143517">
    <property type="entry name" value="TRCF domain-like"/>
    <property type="match status" value="1"/>
</dbReference>
<dbReference type="CDD" id="cd17991">
    <property type="entry name" value="DEXHc_TRCF"/>
    <property type="match status" value="1"/>
</dbReference>
<dbReference type="PANTHER" id="PTHR47964:SF1">
    <property type="entry name" value="ATP-DEPENDENT DNA HELICASE HOMOLOG RECG, CHLOROPLASTIC"/>
    <property type="match status" value="1"/>
</dbReference>
<dbReference type="InterPro" id="IPR011545">
    <property type="entry name" value="DEAD/DEAH_box_helicase_dom"/>
</dbReference>
<dbReference type="InterPro" id="IPR005118">
    <property type="entry name" value="TRCF_C"/>
</dbReference>
<dbReference type="PANTHER" id="PTHR47964">
    <property type="entry name" value="ATP-DEPENDENT DNA HELICASE HOMOLOG RECG, CHLOROPLASTIC"/>
    <property type="match status" value="1"/>
</dbReference>
<comment type="similarity">
    <text evidence="11 13">In the C-terminal section; belongs to the helicase family. RecG subfamily.</text>
</comment>
<evidence type="ECO:0000256" key="4">
    <source>
        <dbReference type="ARBA" id="ARBA00022763"/>
    </source>
</evidence>
<evidence type="ECO:0000256" key="10">
    <source>
        <dbReference type="ARBA" id="ARBA00061104"/>
    </source>
</evidence>
<dbReference type="InterPro" id="IPR001650">
    <property type="entry name" value="Helicase_C-like"/>
</dbReference>
<evidence type="ECO:0000256" key="5">
    <source>
        <dbReference type="ARBA" id="ARBA00022801"/>
    </source>
</evidence>
<dbReference type="KEGG" id="kso:CKSOR_00470"/>
<dbReference type="RefSeq" id="WP_108673988.1">
    <property type="nucleotide sequence ID" value="NZ_CP025628.1"/>
</dbReference>
<dbReference type="InterPro" id="IPR004576">
    <property type="entry name" value="Mfd"/>
</dbReference>
<comment type="subcellular location">
    <subcellularLocation>
        <location evidence="1 13">Cytoplasm</location>
    </subcellularLocation>
</comment>
<dbReference type="SMART" id="SM00982">
    <property type="entry name" value="TRCF"/>
    <property type="match status" value="1"/>
</dbReference>
<dbReference type="GO" id="GO:0003684">
    <property type="term" value="F:damaged DNA binding"/>
    <property type="evidence" value="ECO:0007669"/>
    <property type="project" value="InterPro"/>
</dbReference>
<dbReference type="SUPFAM" id="SSF52540">
    <property type="entry name" value="P-loop containing nucleoside triphosphate hydrolases"/>
    <property type="match status" value="4"/>
</dbReference>
<gene>
    <name evidence="13 16" type="primary">mfd</name>
    <name evidence="16" type="ORF">CKSOR_00470</name>
</gene>
<evidence type="ECO:0000256" key="13">
    <source>
        <dbReference type="HAMAP-Rule" id="MF_00969"/>
    </source>
</evidence>
<dbReference type="NCBIfam" id="TIGR00580">
    <property type="entry name" value="mfd"/>
    <property type="match status" value="1"/>
</dbReference>
<dbReference type="Pfam" id="PF03461">
    <property type="entry name" value="TRCF"/>
    <property type="match status" value="1"/>
</dbReference>
<dbReference type="Gene3D" id="3.40.50.11140">
    <property type="match status" value="1"/>
</dbReference>
<dbReference type="Pfam" id="PF21132">
    <property type="entry name" value="MFD_D3"/>
    <property type="match status" value="1"/>
</dbReference>
<dbReference type="InterPro" id="IPR027417">
    <property type="entry name" value="P-loop_NTPase"/>
</dbReference>
<evidence type="ECO:0000313" key="17">
    <source>
        <dbReference type="Proteomes" id="UP000266796"/>
    </source>
</evidence>
<keyword evidence="6" id="KW-0347">Helicase</keyword>
<dbReference type="GO" id="GO:0016787">
    <property type="term" value="F:hydrolase activity"/>
    <property type="evidence" value="ECO:0007669"/>
    <property type="project" value="UniProtKB-KW"/>
</dbReference>
<dbReference type="Gene3D" id="3.40.50.11180">
    <property type="match status" value="1"/>
</dbReference>
<dbReference type="SUPFAM" id="SSF141259">
    <property type="entry name" value="CarD-like"/>
    <property type="match status" value="1"/>
</dbReference>
<dbReference type="EC" id="3.6.4.-" evidence="13"/>
<dbReference type="OrthoDB" id="9804325at2"/>
<dbReference type="InterPro" id="IPR047112">
    <property type="entry name" value="RecG/Mfd"/>
</dbReference>
<dbReference type="InterPro" id="IPR003711">
    <property type="entry name" value="CarD-like/TRCF_RID"/>
</dbReference>
<dbReference type="SMART" id="SM00490">
    <property type="entry name" value="HELICc"/>
    <property type="match status" value="1"/>
</dbReference>
<dbReference type="PROSITE" id="PS51192">
    <property type="entry name" value="HELICASE_ATP_BIND_1"/>
    <property type="match status" value="1"/>
</dbReference>
<dbReference type="GO" id="GO:0003678">
    <property type="term" value="F:DNA helicase activity"/>
    <property type="evidence" value="ECO:0007669"/>
    <property type="project" value="TreeGrafter"/>
</dbReference>
<dbReference type="SMART" id="SM00487">
    <property type="entry name" value="DEXDc"/>
    <property type="match status" value="1"/>
</dbReference>
<dbReference type="Gene3D" id="3.90.1150.50">
    <property type="entry name" value="Transcription-repair-coupling factor, D7 domain"/>
    <property type="match status" value="1"/>
</dbReference>
<dbReference type="InterPro" id="IPR014001">
    <property type="entry name" value="Helicase_ATP-bd"/>
</dbReference>
<dbReference type="FunFam" id="3.40.50.300:FF:000546">
    <property type="entry name" value="Transcription-repair-coupling factor"/>
    <property type="match status" value="1"/>
</dbReference>
<dbReference type="Proteomes" id="UP000266796">
    <property type="component" value="Chromosome"/>
</dbReference>
<keyword evidence="7 13" id="KW-0067">ATP-binding</keyword>
<dbReference type="Pfam" id="PF02559">
    <property type="entry name" value="CarD_TRCF_RID"/>
    <property type="match status" value="1"/>
</dbReference>
<keyword evidence="8 13" id="KW-0238">DNA-binding</keyword>
<dbReference type="InterPro" id="IPR041471">
    <property type="entry name" value="UvrB_inter"/>
</dbReference>
<evidence type="ECO:0000256" key="8">
    <source>
        <dbReference type="ARBA" id="ARBA00023125"/>
    </source>
</evidence>
<reference evidence="16 17" key="1">
    <citation type="journal article" date="2018" name="Parasitology">
        <title>The reduced genome of Candidatus Kinetoplastibacterium sorsogonicusi, the endosymbiont of Kentomonas sorsogonicus (Trypanosomatidae): loss of the haem-synthesis pathway.</title>
        <authorList>
            <person name="Silva F.M."/>
            <person name="Kostygov A.Y."/>
            <person name="Spodareva V.V."/>
            <person name="Butenko A."/>
            <person name="Tossou R."/>
            <person name="Lukes J."/>
            <person name="Yurchenko V."/>
            <person name="Alves J.M.P."/>
        </authorList>
    </citation>
    <scope>NUCLEOTIDE SEQUENCE [LARGE SCALE GENOMIC DNA]</scope>
    <source>
        <strain evidence="16 17">MF-08</strain>
    </source>
</reference>
<accession>A0A3S7JA78</accession>
<dbReference type="Pfam" id="PF00271">
    <property type="entry name" value="Helicase_C"/>
    <property type="match status" value="1"/>
</dbReference>
<dbReference type="AlphaFoldDB" id="A0A3S7JA78"/>
<comment type="function">
    <text evidence="13">Couples transcription and DNA repair by recognizing RNA polymerase (RNAP) stalled at DNA lesions. Mediates ATP-dependent release of RNAP and its truncated transcript from the DNA, and recruitment of nucleotide excision repair machinery to the damaged site.</text>
</comment>
<evidence type="ECO:0000256" key="11">
    <source>
        <dbReference type="ARBA" id="ARBA00061399"/>
    </source>
</evidence>
<comment type="similarity">
    <text evidence="10 13">In the N-terminal section; belongs to the UvrB family.</text>
</comment>
<dbReference type="InterPro" id="IPR036101">
    <property type="entry name" value="CarD-like/TRCF_RID_sf"/>
</dbReference>
<keyword evidence="2 13" id="KW-0963">Cytoplasm</keyword>
<dbReference type="SMART" id="SM01058">
    <property type="entry name" value="CarD_TRCF"/>
    <property type="match status" value="1"/>
</dbReference>
<dbReference type="Gene3D" id="3.40.50.300">
    <property type="entry name" value="P-loop containing nucleotide triphosphate hydrolases"/>
    <property type="match status" value="2"/>
</dbReference>
<evidence type="ECO:0000256" key="1">
    <source>
        <dbReference type="ARBA" id="ARBA00004496"/>
    </source>
</evidence>
<keyword evidence="5 13" id="KW-0378">Hydrolase</keyword>
<evidence type="ECO:0000256" key="7">
    <source>
        <dbReference type="ARBA" id="ARBA00022840"/>
    </source>
</evidence>
<dbReference type="HAMAP" id="MF_00969">
    <property type="entry name" value="TRCF"/>
    <property type="match status" value="1"/>
</dbReference>
<dbReference type="Pfam" id="PF00270">
    <property type="entry name" value="DEAD"/>
    <property type="match status" value="1"/>
</dbReference>
<evidence type="ECO:0000256" key="6">
    <source>
        <dbReference type="ARBA" id="ARBA00022806"/>
    </source>
</evidence>
<dbReference type="Pfam" id="PF17757">
    <property type="entry name" value="UvrB_inter"/>
    <property type="match status" value="1"/>
</dbReference>
<dbReference type="Gene3D" id="3.30.2060.10">
    <property type="entry name" value="Penicillin-binding protein 1b domain"/>
    <property type="match status" value="1"/>
</dbReference>
<evidence type="ECO:0000256" key="9">
    <source>
        <dbReference type="ARBA" id="ARBA00023204"/>
    </source>
</evidence>
<keyword evidence="17" id="KW-1185">Reference proteome</keyword>
<evidence type="ECO:0000256" key="3">
    <source>
        <dbReference type="ARBA" id="ARBA00022741"/>
    </source>
</evidence>
<dbReference type="InterPro" id="IPR048635">
    <property type="entry name" value="MFD_D3"/>
</dbReference>
<dbReference type="Gene3D" id="2.40.10.170">
    <property type="match status" value="1"/>
</dbReference>
<dbReference type="EMBL" id="CP025628">
    <property type="protein sequence ID" value="AWD32582.1"/>
    <property type="molecule type" value="Genomic_DNA"/>
</dbReference>
<dbReference type="GO" id="GO:0006355">
    <property type="term" value="P:regulation of DNA-templated transcription"/>
    <property type="evidence" value="ECO:0007669"/>
    <property type="project" value="UniProtKB-UniRule"/>
</dbReference>
<evidence type="ECO:0000256" key="12">
    <source>
        <dbReference type="ARBA" id="ARBA00070128"/>
    </source>
</evidence>
<dbReference type="GO" id="GO:0005524">
    <property type="term" value="F:ATP binding"/>
    <property type="evidence" value="ECO:0007669"/>
    <property type="project" value="UniProtKB-UniRule"/>
</dbReference>
<name>A0A3S7JA78_9PROT</name>
<sequence length="1149" mass="133415">MQDKIVSNIILNLKKHKHFSYSKPSLSGDSWLISQIASIYNKKIPIVIFTSNQLETIRLMDEIKLFFIDANIKYLDNWETLPYEAFSPSKNIVSNRLKTLYSLMNNETDILILSISTAMHRLCPPEFLAKYTFYFKIGNKLNIELLKNQLIIANYIHTKKVIEQGEFCIRGNIVDIFPMGSIYPYRIDLFDNIIETIYTFDIETQRSIKKIEKINILPGHEFPLDNNSKNYFRTKLREEFSWNPSKTIPYTSISDNNNFPGIEYYLTLFFENTSTIFDYINKNSLCIVNDDIKHKIIQFLDNVNSRYEFLKNNIELPALKPSKVFLQTQEFIDILYSFKLLIFENINNENIKNLLDKYKFSKDIKDIDIIKKIDEITKEGKKIIFSFSSERKYEIYLKILNDYNIDYEEVDSIKKALNSKKYVILSKLNIYNSFYLKHLNIIFVSEYEIFNKFHKKNIHNNKDTKKINYSNIYKDISEIQIGHPIVHIDYGVGLYNGMVHVSIDNQETEFLKIEYANKNNLYVPIQNLNKISRYQGLNEDSLIINNLGTDRWKKSKLKAEKQIKDIAAELLSIYSERSIKKGFQFKIPDQDYKIFCDSFGFEETPDQLSAIDSILQDMQSEKPMDRLICGDVGFGKTEIALRAAFVAVANNKQVAILCPTTLLAEQHMETFTERFANWPVNIIELSRFKTLKENQETISKINKGQVDIIIGTHKLLSKKIKFQNLGLLIIDEEHRFGVAQKETLKELKKDIDIITLTATPIPRTLSMTLEGIKDFSIISTPPKKRLSIKTFIRKNYKDNIKEALTRELNRGGQIYFVHNDIDTIYAQQSILKSIMPEIKIGIVHGKLPEKELEYTMQGFYRQKYDVLLCTTIIENGIDIPNANTIIINRADKLGLAQLHQLRGRVGRSHHQAYAYLIVPDDDQINKKAQQRLDVIKNMENLGSGFYLAIHDLEIRGSGQILGDSQSGNIQEIGLYLYNEMLDQSIKDLQNTKSISSENILLTSNCEVNLNVPTLISENYCNDVSSRLSIYKRLSDTNNLDGILEIKYELIDRFGKIPEYTNNLLFAHQIRILGDKLGILKINLNKNKAIIQISESNIDSLSTKIIKLISFNKEYNLNFKKDNKIEILLNNENLKLQVNYICNFLEKLYI</sequence>